<evidence type="ECO:0000313" key="2">
    <source>
        <dbReference type="EMBL" id="GAA0936447.1"/>
    </source>
</evidence>
<evidence type="ECO:0000256" key="1">
    <source>
        <dbReference type="SAM" id="SignalP"/>
    </source>
</evidence>
<feature type="signal peptide" evidence="1">
    <location>
        <begin position="1"/>
        <end position="30"/>
    </location>
</feature>
<dbReference type="Proteomes" id="UP001501578">
    <property type="component" value="Unassembled WGS sequence"/>
</dbReference>
<feature type="chain" id="PRO_5046373065" description="Secreted protein" evidence="1">
    <location>
        <begin position="31"/>
        <end position="135"/>
    </location>
</feature>
<dbReference type="RefSeq" id="WP_343951923.1">
    <property type="nucleotide sequence ID" value="NZ_BAAAHQ010000023.1"/>
</dbReference>
<comment type="caution">
    <text evidence="2">The sequence shown here is derived from an EMBL/GenBank/DDBJ whole genome shotgun (WGS) entry which is preliminary data.</text>
</comment>
<keyword evidence="3" id="KW-1185">Reference proteome</keyword>
<name>A0ABN1Q3B9_9ACTN</name>
<organism evidence="2 3">
    <name type="scientific">Nonomuraea longicatena</name>
    <dbReference type="NCBI Taxonomy" id="83682"/>
    <lineage>
        <taxon>Bacteria</taxon>
        <taxon>Bacillati</taxon>
        <taxon>Actinomycetota</taxon>
        <taxon>Actinomycetes</taxon>
        <taxon>Streptosporangiales</taxon>
        <taxon>Streptosporangiaceae</taxon>
        <taxon>Nonomuraea</taxon>
    </lineage>
</organism>
<dbReference type="EMBL" id="BAAAHQ010000023">
    <property type="protein sequence ID" value="GAA0936447.1"/>
    <property type="molecule type" value="Genomic_DNA"/>
</dbReference>
<reference evidence="2 3" key="1">
    <citation type="journal article" date="2019" name="Int. J. Syst. Evol. Microbiol.">
        <title>The Global Catalogue of Microorganisms (GCM) 10K type strain sequencing project: providing services to taxonomists for standard genome sequencing and annotation.</title>
        <authorList>
            <consortium name="The Broad Institute Genomics Platform"/>
            <consortium name="The Broad Institute Genome Sequencing Center for Infectious Disease"/>
            <person name="Wu L."/>
            <person name="Ma J."/>
        </authorList>
    </citation>
    <scope>NUCLEOTIDE SEQUENCE [LARGE SCALE GENOMIC DNA]</scope>
    <source>
        <strain evidence="2 3">JCM 11136</strain>
    </source>
</reference>
<accession>A0ABN1Q3B9</accession>
<proteinExistence type="predicted"/>
<protein>
    <recommendedName>
        <fullName evidence="4">Secreted protein</fullName>
    </recommendedName>
</protein>
<gene>
    <name evidence="2" type="ORF">GCM10009560_45120</name>
</gene>
<evidence type="ECO:0000313" key="3">
    <source>
        <dbReference type="Proteomes" id="UP001501578"/>
    </source>
</evidence>
<keyword evidence="1" id="KW-0732">Signal</keyword>
<evidence type="ECO:0008006" key="4">
    <source>
        <dbReference type="Google" id="ProtNLM"/>
    </source>
</evidence>
<sequence>MARRSRTSMVLAGLSLAGLGLLAPMGSASAAAPPSSPQQAESIVSGQQAPSAAVNCWTTVEQPGGNGTTITVYYRNCGNTTARVTPNSHAIAFDGSFTYVARCQSVPPGYVGIWPTTPSLFPPVETNRWGVTICL</sequence>